<proteinExistence type="predicted"/>
<sequence>MVTATLKKNIEGVDVPKTRANYTAEDLKKWEKNTKAKKWIVCGLGPDEIIPEEDRVEKILTMALPIIWESKITAIQESKNIVTLPLDDLIGNIIAYELMRVTMKMDIPKKERSLAFRIIEEGKSERRNGKKEQVEPKKSNNKESTKVIVVAWGESSDESLDDDNKDEKVLMTIEESEATVFHLKDKIKLLFKERLFKLLLELIDESEDPNNEKEQFSKECVILKAKWKNLELRVSKTEYDDEAIGRVRNSNDTTSQTETAPEEGTCDGTDWVNTMQDELNQFERSQVWYLVPRPKDRSVIGTKCQEEGIDYDETFAPVTRLEAIRLLIAFAAYMKFTHHQMDIKSAFLSDYLKEEVFVKQPPGFESMECPDDVYKLNKALCGLKQGPKAWKDYQNSCLSMATREVKLAILYS</sequence>
<evidence type="ECO:0000259" key="1">
    <source>
        <dbReference type="Pfam" id="PF07727"/>
    </source>
</evidence>
<evidence type="ECO:0000313" key="2">
    <source>
        <dbReference type="Proteomes" id="UP000189701"/>
    </source>
</evidence>
<dbReference type="eggNOG" id="KOG0017">
    <property type="taxonomic scope" value="Eukaryota"/>
</dbReference>
<dbReference type="STRING" id="4096.A0A1U7WRK6"/>
<keyword evidence="2" id="KW-1185">Reference proteome</keyword>
<dbReference type="Proteomes" id="UP000189701">
    <property type="component" value="Unplaced"/>
</dbReference>
<dbReference type="RefSeq" id="XP_009776875.1">
    <property type="nucleotide sequence ID" value="XM_009778573.1"/>
</dbReference>
<reference evidence="3" key="2">
    <citation type="submission" date="2025-08" db="UniProtKB">
        <authorList>
            <consortium name="RefSeq"/>
        </authorList>
    </citation>
    <scope>IDENTIFICATION</scope>
    <source>
        <tissue evidence="3">Leaf</tissue>
    </source>
</reference>
<accession>A0A1U7WRK6</accession>
<dbReference type="Pfam" id="PF07727">
    <property type="entry name" value="RVT_2"/>
    <property type="match status" value="1"/>
</dbReference>
<name>A0A1U7WRK6_NICSY</name>
<organism evidence="2 3">
    <name type="scientific">Nicotiana sylvestris</name>
    <name type="common">Wood tobacco</name>
    <name type="synonym">South American tobacco</name>
    <dbReference type="NCBI Taxonomy" id="4096"/>
    <lineage>
        <taxon>Eukaryota</taxon>
        <taxon>Viridiplantae</taxon>
        <taxon>Streptophyta</taxon>
        <taxon>Embryophyta</taxon>
        <taxon>Tracheophyta</taxon>
        <taxon>Spermatophyta</taxon>
        <taxon>Magnoliopsida</taxon>
        <taxon>eudicotyledons</taxon>
        <taxon>Gunneridae</taxon>
        <taxon>Pentapetalae</taxon>
        <taxon>asterids</taxon>
        <taxon>lamiids</taxon>
        <taxon>Solanales</taxon>
        <taxon>Solanaceae</taxon>
        <taxon>Nicotianoideae</taxon>
        <taxon>Nicotianeae</taxon>
        <taxon>Nicotiana</taxon>
    </lineage>
</organism>
<evidence type="ECO:0000313" key="3">
    <source>
        <dbReference type="RefSeq" id="XP_009776875.1"/>
    </source>
</evidence>
<feature type="domain" description="Reverse transcriptase Ty1/copia-type" evidence="1">
    <location>
        <begin position="268"/>
        <end position="398"/>
    </location>
</feature>
<reference evidence="2" key="1">
    <citation type="journal article" date="2013" name="Genome Biol.">
        <title>Reference genomes and transcriptomes of Nicotiana sylvestris and Nicotiana tomentosiformis.</title>
        <authorList>
            <person name="Sierro N."/>
            <person name="Battey J.N."/>
            <person name="Ouadi S."/>
            <person name="Bovet L."/>
            <person name="Goepfert S."/>
            <person name="Bakaher N."/>
            <person name="Peitsch M.C."/>
            <person name="Ivanov N.V."/>
        </authorList>
    </citation>
    <scope>NUCLEOTIDE SEQUENCE [LARGE SCALE GENOMIC DNA]</scope>
</reference>
<protein>
    <submittedName>
        <fullName evidence="3">Uncharacterized protein LOC104226551</fullName>
    </submittedName>
</protein>
<gene>
    <name evidence="3" type="primary">LOC104226551</name>
</gene>
<dbReference type="InterPro" id="IPR013103">
    <property type="entry name" value="RVT_2"/>
</dbReference>
<dbReference type="AlphaFoldDB" id="A0A1U7WRK6"/>